<proteinExistence type="predicted"/>
<evidence type="ECO:0000313" key="2">
    <source>
        <dbReference type="Proteomes" id="UP000245631"/>
    </source>
</evidence>
<reference evidence="1 2" key="1">
    <citation type="submission" date="2018-05" db="EMBL/GenBank/DDBJ databases">
        <title>Genomic Encyclopedia of Type Strains, Phase IV (KMG-IV): sequencing the most valuable type-strain genomes for metagenomic binning, comparative biology and taxonomic classification.</title>
        <authorList>
            <person name="Goeker M."/>
        </authorList>
    </citation>
    <scope>NUCLEOTIDE SEQUENCE [LARGE SCALE GENOMIC DNA]</scope>
    <source>
        <strain evidence="1 2">DSM 2626</strain>
    </source>
</reference>
<organism evidence="1 2">
    <name type="scientific">Rhizobium loti</name>
    <name type="common">Mesorhizobium loti</name>
    <dbReference type="NCBI Taxonomy" id="381"/>
    <lineage>
        <taxon>Bacteria</taxon>
        <taxon>Pseudomonadati</taxon>
        <taxon>Pseudomonadota</taxon>
        <taxon>Alphaproteobacteria</taxon>
        <taxon>Hyphomicrobiales</taxon>
        <taxon>Phyllobacteriaceae</taxon>
        <taxon>Mesorhizobium</taxon>
    </lineage>
</organism>
<accession>A0A8E3B3A2</accession>
<name>A0A8E3B3A2_RHILI</name>
<sequence length="88" mass="10150">MFNNGCYGGGYYGGGHYRSVCYDRHYYHRHHYRRHYYRYSNTDMLSHLARCLHGGGPAFSFADCGSPLMVIGLLEAGHVVLRYALRIL</sequence>
<comment type="caution">
    <text evidence="1">The sequence shown here is derived from an EMBL/GenBank/DDBJ whole genome shotgun (WGS) entry which is preliminary data.</text>
</comment>
<gene>
    <name evidence="1" type="ORF">C8D77_10885</name>
</gene>
<dbReference type="AlphaFoldDB" id="A0A8E3B3A2"/>
<dbReference type="EMBL" id="QGGH01000008">
    <property type="protein sequence ID" value="PWJ89141.1"/>
    <property type="molecule type" value="Genomic_DNA"/>
</dbReference>
<evidence type="ECO:0000313" key="1">
    <source>
        <dbReference type="EMBL" id="PWJ89141.1"/>
    </source>
</evidence>
<dbReference type="Proteomes" id="UP000245631">
    <property type="component" value="Unassembled WGS sequence"/>
</dbReference>
<protein>
    <submittedName>
        <fullName evidence="1">Uncharacterized protein</fullName>
    </submittedName>
</protein>